<sequence length="129" mass="13787">MKIQMIMTAAGMLALGACGGAPDPSGDLEIVGDPEEISIGDVVNLQWSSKNTSRVYLSLEVDGGEPMMINAAGFEPSGTREFQVDATAFNFVDDDDITVTFKLKAMDDDDDDYETLDEETVEVNAPGAD</sequence>
<evidence type="ECO:0000313" key="2">
    <source>
        <dbReference type="Proteomes" id="UP001596116"/>
    </source>
</evidence>
<dbReference type="Proteomes" id="UP001596116">
    <property type="component" value="Unassembled WGS sequence"/>
</dbReference>
<evidence type="ECO:0000313" key="1">
    <source>
        <dbReference type="EMBL" id="MFC6034414.1"/>
    </source>
</evidence>
<organism evidence="1 2">
    <name type="scientific">Hyphococcus aureus</name>
    <dbReference type="NCBI Taxonomy" id="2666033"/>
    <lineage>
        <taxon>Bacteria</taxon>
        <taxon>Pseudomonadati</taxon>
        <taxon>Pseudomonadota</taxon>
        <taxon>Alphaproteobacteria</taxon>
        <taxon>Parvularculales</taxon>
        <taxon>Parvularculaceae</taxon>
        <taxon>Hyphococcus</taxon>
    </lineage>
</organism>
<dbReference type="EMBL" id="JBHPON010000001">
    <property type="protein sequence ID" value="MFC6034414.1"/>
    <property type="molecule type" value="Genomic_DNA"/>
</dbReference>
<name>A0ABW1KSL9_9PROT</name>
<accession>A0ABW1KSL9</accession>
<proteinExistence type="predicted"/>
<comment type="caution">
    <text evidence="1">The sequence shown here is derived from an EMBL/GenBank/DDBJ whole genome shotgun (WGS) entry which is preliminary data.</text>
</comment>
<gene>
    <name evidence="1" type="ORF">ACFMB1_02600</name>
</gene>
<reference evidence="1 2" key="1">
    <citation type="submission" date="2024-09" db="EMBL/GenBank/DDBJ databases">
        <authorList>
            <person name="Zhang Z.-H."/>
        </authorList>
    </citation>
    <scope>NUCLEOTIDE SEQUENCE [LARGE SCALE GENOMIC DNA]</scope>
    <source>
        <strain evidence="1 2">HHTR114</strain>
    </source>
</reference>
<keyword evidence="2" id="KW-1185">Reference proteome</keyword>
<protein>
    <submittedName>
        <fullName evidence="1">Uncharacterized protein</fullName>
    </submittedName>
</protein>
<dbReference type="PROSITE" id="PS51257">
    <property type="entry name" value="PROKAR_LIPOPROTEIN"/>
    <property type="match status" value="1"/>
</dbReference>
<dbReference type="RefSeq" id="WP_379880266.1">
    <property type="nucleotide sequence ID" value="NZ_JBHPON010000001.1"/>
</dbReference>